<proteinExistence type="predicted"/>
<keyword evidence="2 4" id="KW-0012">Acyltransferase</keyword>
<evidence type="ECO:0000259" key="3">
    <source>
        <dbReference type="PROSITE" id="PS51186"/>
    </source>
</evidence>
<dbReference type="GO" id="GO:0035447">
    <property type="term" value="F:mycothiol synthase activity"/>
    <property type="evidence" value="ECO:0007669"/>
    <property type="project" value="UniProtKB-EC"/>
</dbReference>
<dbReference type="PANTHER" id="PTHR43420">
    <property type="entry name" value="ACETYLTRANSFERASE"/>
    <property type="match status" value="1"/>
</dbReference>
<accession>A0ABN7TWD8</accession>
<sequence length="186" mass="21534">MIEIRWAQLDDIQELGFVHSEAYRNAYQGIIPDEYLNQVTPKVREEYFYRALTQGEERVAIAVIDKKTVGCMVLKSCSDDDLQSHSGEIAAIYLLKKHRGIGLGEMLLKWGIEKLKAIGCTKVVVWVLRENLNAIRFYERQGFVRDGAERLINRGKELIQFRYIWSIKKMERINPLSLDTSSLLLI</sequence>
<dbReference type="EMBL" id="CAJVCE010000042">
    <property type="protein sequence ID" value="CAG7658341.1"/>
    <property type="molecule type" value="Genomic_DNA"/>
</dbReference>
<comment type="caution">
    <text evidence="4">The sequence shown here is derived from an EMBL/GenBank/DDBJ whole genome shotgun (WGS) entry which is preliminary data.</text>
</comment>
<dbReference type="Pfam" id="PF00583">
    <property type="entry name" value="Acetyltransf_1"/>
    <property type="match status" value="1"/>
</dbReference>
<dbReference type="RefSeq" id="WP_218103147.1">
    <property type="nucleotide sequence ID" value="NZ_CAJVCE010000042.1"/>
</dbReference>
<evidence type="ECO:0000256" key="2">
    <source>
        <dbReference type="ARBA" id="ARBA00023315"/>
    </source>
</evidence>
<dbReference type="CDD" id="cd04301">
    <property type="entry name" value="NAT_SF"/>
    <property type="match status" value="1"/>
</dbReference>
<organism evidence="4 5">
    <name type="scientific">Paenibacillus allorhizosphaerae</name>
    <dbReference type="NCBI Taxonomy" id="2849866"/>
    <lineage>
        <taxon>Bacteria</taxon>
        <taxon>Bacillati</taxon>
        <taxon>Bacillota</taxon>
        <taxon>Bacilli</taxon>
        <taxon>Bacillales</taxon>
        <taxon>Paenibacillaceae</taxon>
        <taxon>Paenibacillus</taxon>
    </lineage>
</organism>
<dbReference type="PROSITE" id="PS51186">
    <property type="entry name" value="GNAT"/>
    <property type="match status" value="1"/>
</dbReference>
<dbReference type="Proteomes" id="UP000730618">
    <property type="component" value="Unassembled WGS sequence"/>
</dbReference>
<keyword evidence="1 4" id="KW-0808">Transferase</keyword>
<evidence type="ECO:0000256" key="1">
    <source>
        <dbReference type="ARBA" id="ARBA00022679"/>
    </source>
</evidence>
<dbReference type="PANTHER" id="PTHR43420:SF12">
    <property type="entry name" value="N-ACETYLTRANSFERASE DOMAIN-CONTAINING PROTEIN"/>
    <property type="match status" value="1"/>
</dbReference>
<feature type="domain" description="N-acetyltransferase" evidence="3">
    <location>
        <begin position="2"/>
        <end position="171"/>
    </location>
</feature>
<gene>
    <name evidence="4" type="primary">mshD_3</name>
    <name evidence="4" type="ORF">PAECIP111802_07016</name>
</gene>
<keyword evidence="5" id="KW-1185">Reference proteome</keyword>
<evidence type="ECO:0000313" key="5">
    <source>
        <dbReference type="Proteomes" id="UP000730618"/>
    </source>
</evidence>
<dbReference type="EC" id="2.3.1.189" evidence="4"/>
<protein>
    <submittedName>
        <fullName evidence="4">Mycothiol acetyltransferase</fullName>
        <ecNumber evidence="4">2.3.1.189</ecNumber>
    </submittedName>
</protein>
<evidence type="ECO:0000313" key="4">
    <source>
        <dbReference type="EMBL" id="CAG7658341.1"/>
    </source>
</evidence>
<name>A0ABN7TWD8_9BACL</name>
<dbReference type="InterPro" id="IPR050680">
    <property type="entry name" value="YpeA/RimI_acetyltransf"/>
</dbReference>
<dbReference type="InterPro" id="IPR000182">
    <property type="entry name" value="GNAT_dom"/>
</dbReference>
<reference evidence="4 5" key="1">
    <citation type="submission" date="2021-06" db="EMBL/GenBank/DDBJ databases">
        <authorList>
            <person name="Criscuolo A."/>
        </authorList>
    </citation>
    <scope>NUCLEOTIDE SEQUENCE [LARGE SCALE GENOMIC DNA]</scope>
    <source>
        <strain evidence="5">CIP 111802</strain>
    </source>
</reference>